<feature type="signal peptide" evidence="2">
    <location>
        <begin position="1"/>
        <end position="33"/>
    </location>
</feature>
<feature type="chain" id="PRO_5012416255" evidence="2">
    <location>
        <begin position="34"/>
        <end position="441"/>
    </location>
</feature>
<name>A0A1W6ZF51_9BORD</name>
<gene>
    <name evidence="3" type="ORF">CAL15_17485</name>
</gene>
<dbReference type="Gene3D" id="3.90.1530.10">
    <property type="entry name" value="Conserved hypothetical protein from pyrococcus furiosus pfu- 392566-001, ParB domain"/>
    <property type="match status" value="1"/>
</dbReference>
<accession>A0A1W6ZF51</accession>
<keyword evidence="4" id="KW-1185">Reference proteome</keyword>
<dbReference type="SUPFAM" id="SSF110849">
    <property type="entry name" value="ParB/Sulfiredoxin"/>
    <property type="match status" value="1"/>
</dbReference>
<protein>
    <submittedName>
        <fullName evidence="3">Chromosome partitioning protein ParB</fullName>
    </submittedName>
</protein>
<evidence type="ECO:0000256" key="1">
    <source>
        <dbReference type="SAM" id="MobiDB-lite"/>
    </source>
</evidence>
<evidence type="ECO:0000256" key="2">
    <source>
        <dbReference type="SAM" id="SignalP"/>
    </source>
</evidence>
<dbReference type="EMBL" id="CP021111">
    <property type="protein sequence ID" value="ARP96008.1"/>
    <property type="molecule type" value="Genomic_DNA"/>
</dbReference>
<dbReference type="OrthoDB" id="323572at2"/>
<dbReference type="Pfam" id="PF08857">
    <property type="entry name" value="ParBc_2"/>
    <property type="match status" value="1"/>
</dbReference>
<dbReference type="CDD" id="cd16390">
    <property type="entry name" value="ParB_N_Srx_like"/>
    <property type="match status" value="1"/>
</dbReference>
<dbReference type="AlphaFoldDB" id="A0A1W6ZF51"/>
<dbReference type="InterPro" id="IPR014956">
    <property type="entry name" value="ParBc_2"/>
</dbReference>
<organism evidence="3 4">
    <name type="scientific">Bordetella genomosp. 13</name>
    <dbReference type="NCBI Taxonomy" id="463040"/>
    <lineage>
        <taxon>Bacteria</taxon>
        <taxon>Pseudomonadati</taxon>
        <taxon>Pseudomonadota</taxon>
        <taxon>Betaproteobacteria</taxon>
        <taxon>Burkholderiales</taxon>
        <taxon>Alcaligenaceae</taxon>
        <taxon>Bordetella</taxon>
    </lineage>
</organism>
<dbReference type="PROSITE" id="PS51257">
    <property type="entry name" value="PROKAR_LIPOPROTEIN"/>
    <property type="match status" value="1"/>
</dbReference>
<dbReference type="Proteomes" id="UP000194161">
    <property type="component" value="Chromosome"/>
</dbReference>
<dbReference type="KEGG" id="bgm:CAL15_17485"/>
<sequence>MPKETALVSPSRIALQRRVSRMMALALFPLALAACGGNGDDDDEALDNTPPVAEPAPAPDEEKPTRNTAYLNAKAGDVLQVRIEELIPTQPSLGYDQIYYKLGRCQGDFDRSDWAADPVLQLDYLNRTVGKKFGDYCEDTGQHDFVEFTSIDAVRAARLDDPSTFQCQSEPGADPDDKAAMKTVMVGWDGNLYLTDGHHSFSALREMADGGAKLQVYVCVDDNYSNEPTREAFWQRMIDNDKTWLRDGNGNAITVDQLPTRLGLANDTEPGGMAEDRYRSLVYFTRDIAYVADDLPEFAEYLWADWIRRKQDAGQLKPLSDYTLVANTANRALVLGSSPVTPTLDPEPDGSDISYAAAVRDVSILMAATSDSEPIYGATTAAQLGRIQWVAGEPDTEDARQELADISQDDTDGGHPRTAGKLWYAANYRVCGKQTATCWFY</sequence>
<reference evidence="3 4" key="1">
    <citation type="submission" date="2017-05" db="EMBL/GenBank/DDBJ databases">
        <title>Complete and WGS of Bordetella genogroups.</title>
        <authorList>
            <person name="Spilker T."/>
            <person name="LiPuma J."/>
        </authorList>
    </citation>
    <scope>NUCLEOTIDE SEQUENCE [LARGE SCALE GENOMIC DNA]</scope>
    <source>
        <strain evidence="3 4">AU7206</strain>
    </source>
</reference>
<dbReference type="STRING" id="463040.CAL15_17485"/>
<proteinExistence type="predicted"/>
<evidence type="ECO:0000313" key="3">
    <source>
        <dbReference type="EMBL" id="ARP96008.1"/>
    </source>
</evidence>
<evidence type="ECO:0000313" key="4">
    <source>
        <dbReference type="Proteomes" id="UP000194161"/>
    </source>
</evidence>
<feature type="region of interest" description="Disordered" evidence="1">
    <location>
        <begin position="39"/>
        <end position="66"/>
    </location>
</feature>
<keyword evidence="2" id="KW-0732">Signal</keyword>
<dbReference type="InterPro" id="IPR036086">
    <property type="entry name" value="ParB/Sulfiredoxin_sf"/>
</dbReference>
<dbReference type="Gene3D" id="1.10.8.10">
    <property type="entry name" value="DNA helicase RuvA subunit, C-terminal domain"/>
    <property type="match status" value="1"/>
</dbReference>